<keyword evidence="3" id="KW-0677">Repeat</keyword>
<dbReference type="InterPro" id="IPR011024">
    <property type="entry name" value="G_crystallin-like"/>
</dbReference>
<accession>A0A9E7A251</accession>
<feature type="domain" description="Beta/gamma crystallin 'Greek key'" evidence="5">
    <location>
        <begin position="586"/>
        <end position="630"/>
    </location>
</feature>
<dbReference type="Pfam" id="PF18962">
    <property type="entry name" value="Por_Secre_tail"/>
    <property type="match status" value="1"/>
</dbReference>
<proteinExistence type="inferred from homology"/>
<dbReference type="SUPFAM" id="SSF55486">
    <property type="entry name" value="Metalloproteases ('zincins'), catalytic domain"/>
    <property type="match status" value="1"/>
</dbReference>
<evidence type="ECO:0000256" key="1">
    <source>
        <dbReference type="ARBA" id="ARBA00009646"/>
    </source>
</evidence>
<dbReference type="Gene3D" id="2.60.120.260">
    <property type="entry name" value="Galactose-binding domain-like"/>
    <property type="match status" value="1"/>
</dbReference>
<feature type="signal peptide" evidence="4">
    <location>
        <begin position="1"/>
        <end position="21"/>
    </location>
</feature>
<dbReference type="InterPro" id="IPR026444">
    <property type="entry name" value="Secre_tail"/>
</dbReference>
<sequence length="897" mass="97884">MKVLKYLLFIFAMNMINYTYAQSTDQRDLGKLSAFKKTLQNKAAEQKLIQSRTTGFTLNVELPDRATLPLAVKFYEEKKEALTLVGKIKDSENSNFFIKIENDELRGNIVLKDENRAFEYSVTPKGKVLITEKRIDHVMCVNYPEQSGIKEKVKENIASLEVAEAVNNLQSLPGAYGVVLLDFDGYYLPSGTGWNDGNPLNASPSGMSDADIQEAWELISEDYRPFNINITTSQAVFDSYPQNRRMRCIFTPTKDVAPTAGGVAYVNSFGYQDWPCWVFILSGKAGGEAASHEIGHTLGLGHDGRSNPAEEYFAGHGDWAPIMGVGYYRNITQWSKGEYAYANNTQDDLTIMAGYVGFRDDDHGNNFTSATTITSNTSGNIVEQKGVIERTSDQDMFTFNCGTGNVYLDVNTVSRHGDLNILVRLYESSGVLIGNFDGSGLNSRIEAYLDAGKYYLSVQGNGSGNPSTNGYSNYSSLGTFSITGTIPPAASNEGVVTLYQHCPYDGYAIGLSEGSYTLAQLQAMGMSDNAISSIKVQSGYKAILYDGDNFTGTSLEKTADEDCLTADGFNDTLTSVVVSRNITNEEVVTLYQHCPYDGYSIGLSEGSYTLAQLQAMGMTNDDISSVKVQSGYSVTFYDNDNFTGDSLVKTSDDDCIADDGFNDRTTSIIVSRTTTGGSTVIEAENYFNMSGVQVEACNEGGENVGYIDAGDWMAYASINFPVSGNYLIEYRVASESGGGVLSADLNAGTTVLGQLDVPNTGGWQNWTTISHTVYVTAGTHAFGVFAQTGGWNLNWIKITAQAGTLATSLSTSTMEDVDSVLVEEAVIYPNPFTSYVQFKFIGKEAKAAIYDMAGNIVMKLNRIAPQQPVDLSNLNKGLYFINIYKEGKTITRRLIKK</sequence>
<dbReference type="Gene3D" id="2.60.20.10">
    <property type="entry name" value="Crystallins"/>
    <property type="match status" value="2"/>
</dbReference>
<keyword evidence="8" id="KW-1185">Reference proteome</keyword>
<dbReference type="EMBL" id="CP094358">
    <property type="protein sequence ID" value="UOB18381.1"/>
    <property type="molecule type" value="Genomic_DNA"/>
</dbReference>
<feature type="chain" id="PRO_5039118878" evidence="4">
    <location>
        <begin position="22"/>
        <end position="897"/>
    </location>
</feature>
<evidence type="ECO:0000256" key="2">
    <source>
        <dbReference type="ARBA" id="ARBA00022729"/>
    </source>
</evidence>
<evidence type="ECO:0000313" key="7">
    <source>
        <dbReference type="EMBL" id="UOB18381.1"/>
    </source>
</evidence>
<feature type="domain" description="Beta/gamma crystallin 'Greek key'" evidence="5">
    <location>
        <begin position="494"/>
        <end position="538"/>
    </location>
</feature>
<evidence type="ECO:0000256" key="4">
    <source>
        <dbReference type="SAM" id="SignalP"/>
    </source>
</evidence>
<dbReference type="Pfam" id="PF00030">
    <property type="entry name" value="Crystall"/>
    <property type="match status" value="1"/>
</dbReference>
<protein>
    <submittedName>
        <fullName evidence="7">Carbohydrate-binding protein</fullName>
    </submittedName>
</protein>
<evidence type="ECO:0000259" key="5">
    <source>
        <dbReference type="PROSITE" id="PS50915"/>
    </source>
</evidence>
<dbReference type="SUPFAM" id="SSF89260">
    <property type="entry name" value="Collagen-binding domain"/>
    <property type="match status" value="1"/>
</dbReference>
<dbReference type="GO" id="GO:0030246">
    <property type="term" value="F:carbohydrate binding"/>
    <property type="evidence" value="ECO:0007669"/>
    <property type="project" value="InterPro"/>
</dbReference>
<organism evidence="7 8">
    <name type="scientific">Abyssalbus ytuae</name>
    <dbReference type="NCBI Taxonomy" id="2926907"/>
    <lineage>
        <taxon>Bacteria</taxon>
        <taxon>Pseudomonadati</taxon>
        <taxon>Bacteroidota</taxon>
        <taxon>Flavobacteriia</taxon>
        <taxon>Flavobacteriales</taxon>
        <taxon>Flavobacteriaceae</taxon>
        <taxon>Abyssalbus</taxon>
    </lineage>
</organism>
<dbReference type="SMART" id="SM00247">
    <property type="entry name" value="XTALbg"/>
    <property type="match status" value="2"/>
</dbReference>
<dbReference type="PROSITE" id="PS50915">
    <property type="entry name" value="CRYSTALLIN_BETA_GAMMA"/>
    <property type="match status" value="2"/>
</dbReference>
<dbReference type="RefSeq" id="WP_255844562.1">
    <property type="nucleotide sequence ID" value="NZ_CP094358.1"/>
</dbReference>
<dbReference type="SUPFAM" id="SSF49695">
    <property type="entry name" value="gamma-Crystallin-like"/>
    <property type="match status" value="2"/>
</dbReference>
<dbReference type="SMART" id="SM00606">
    <property type="entry name" value="CBD_IV"/>
    <property type="match status" value="1"/>
</dbReference>
<dbReference type="PROSITE" id="PS51175">
    <property type="entry name" value="CBM6"/>
    <property type="match status" value="1"/>
</dbReference>
<dbReference type="Gene3D" id="2.60.120.380">
    <property type="match status" value="1"/>
</dbReference>
<reference evidence="7" key="1">
    <citation type="submission" date="2022-03" db="EMBL/GenBank/DDBJ databases">
        <title>Description of Abyssus ytuae gen. nov., sp. nov., a novel member of the family Flavobacteriaceae isolated from the sediment of Mariana Trench.</title>
        <authorList>
            <person name="Zhang J."/>
            <person name="Xu X."/>
        </authorList>
    </citation>
    <scope>NUCLEOTIDE SEQUENCE</scope>
    <source>
        <strain evidence="7">MT3330</strain>
    </source>
</reference>
<evidence type="ECO:0000313" key="8">
    <source>
        <dbReference type="Proteomes" id="UP000831290"/>
    </source>
</evidence>
<dbReference type="InterPro" id="IPR006584">
    <property type="entry name" value="Cellulose-bd_IV"/>
</dbReference>
<comment type="similarity">
    <text evidence="1">Belongs to the beta/gamma-crystallin family.</text>
</comment>
<name>A0A9E7A251_9FLAO</name>
<dbReference type="KEGG" id="fbm:MQE35_03610"/>
<evidence type="ECO:0000259" key="6">
    <source>
        <dbReference type="PROSITE" id="PS51175"/>
    </source>
</evidence>
<dbReference type="Proteomes" id="UP000831290">
    <property type="component" value="Chromosome"/>
</dbReference>
<feature type="domain" description="CBM6" evidence="6">
    <location>
        <begin position="679"/>
        <end position="799"/>
    </location>
</feature>
<dbReference type="InterPro" id="IPR005084">
    <property type="entry name" value="CBM6"/>
</dbReference>
<dbReference type="InterPro" id="IPR001064">
    <property type="entry name" value="Beta/gamma_crystallin"/>
</dbReference>
<dbReference type="CDD" id="cd04080">
    <property type="entry name" value="CBM6_cellulase-like"/>
    <property type="match status" value="1"/>
</dbReference>
<dbReference type="InterPro" id="IPR008979">
    <property type="entry name" value="Galactose-bd-like_sf"/>
</dbReference>
<dbReference type="AlphaFoldDB" id="A0A9E7A251"/>
<dbReference type="SUPFAM" id="SSF49785">
    <property type="entry name" value="Galactose-binding domain-like"/>
    <property type="match status" value="1"/>
</dbReference>
<dbReference type="Pfam" id="PF03422">
    <property type="entry name" value="CBM_6"/>
    <property type="match status" value="1"/>
</dbReference>
<gene>
    <name evidence="7" type="ORF">MQE35_03610</name>
</gene>
<evidence type="ECO:0000256" key="3">
    <source>
        <dbReference type="ARBA" id="ARBA00022737"/>
    </source>
</evidence>
<dbReference type="NCBIfam" id="TIGR04183">
    <property type="entry name" value="Por_Secre_tail"/>
    <property type="match status" value="1"/>
</dbReference>
<keyword evidence="2 4" id="KW-0732">Signal</keyword>